<dbReference type="EMBL" id="BAABGX010000002">
    <property type="protein sequence ID" value="GAA4310914.1"/>
    <property type="molecule type" value="Genomic_DNA"/>
</dbReference>
<organism evidence="1 2">
    <name type="scientific">Nibribacter koreensis</name>
    <dbReference type="NCBI Taxonomy" id="1084519"/>
    <lineage>
        <taxon>Bacteria</taxon>
        <taxon>Pseudomonadati</taxon>
        <taxon>Bacteroidota</taxon>
        <taxon>Cytophagia</taxon>
        <taxon>Cytophagales</taxon>
        <taxon>Hymenobacteraceae</taxon>
        <taxon>Nibribacter</taxon>
    </lineage>
</organism>
<sequence length="249" mass="28754">MANRQVIQQLLESVEHRPWALCTSPWTYYQEWNEALFFHWSVPPEELEPLLPKNLELNLLDGKAWVSVVAFTMQKIHPKKLFPLSLVSDFLEVNVRTYVSHQDKDGVYFLNIEAGKSLSAWVSKKLSGLPYEKAAMTRTVTGNFKRYQSQSLAKGFSLDITYSVGPELTNRTPLDAFLTERYSLYLERGGQLHRYEIHHLMWPLHKLQIQAGSLSYKVGQTQLMLDNVEQMHYSEGVKVVAWPRETLPG</sequence>
<dbReference type="Proteomes" id="UP001501844">
    <property type="component" value="Unassembled WGS sequence"/>
</dbReference>
<dbReference type="SUPFAM" id="SSF160104">
    <property type="entry name" value="Acetoacetate decarboxylase-like"/>
    <property type="match status" value="1"/>
</dbReference>
<gene>
    <name evidence="1" type="ORF">GCM10023183_29230</name>
</gene>
<keyword evidence="2" id="KW-1185">Reference proteome</keyword>
<protein>
    <recommendedName>
        <fullName evidence="3">DUF2071 domain-containing protein</fullName>
    </recommendedName>
</protein>
<dbReference type="PANTHER" id="PTHR39186:SF1">
    <property type="entry name" value="DUF2071 DOMAIN-CONTAINING PROTEIN"/>
    <property type="match status" value="1"/>
</dbReference>
<dbReference type="InterPro" id="IPR018644">
    <property type="entry name" value="DUF2071"/>
</dbReference>
<dbReference type="Gene3D" id="2.40.400.10">
    <property type="entry name" value="Acetoacetate decarboxylase-like"/>
    <property type="match status" value="1"/>
</dbReference>
<evidence type="ECO:0000313" key="2">
    <source>
        <dbReference type="Proteomes" id="UP001501844"/>
    </source>
</evidence>
<dbReference type="Pfam" id="PF09844">
    <property type="entry name" value="DUF2071"/>
    <property type="match status" value="1"/>
</dbReference>
<dbReference type="PANTHER" id="PTHR39186">
    <property type="entry name" value="DUF2071 FAMILY PROTEIN"/>
    <property type="match status" value="1"/>
</dbReference>
<reference evidence="2" key="1">
    <citation type="journal article" date="2019" name="Int. J. Syst. Evol. Microbiol.">
        <title>The Global Catalogue of Microorganisms (GCM) 10K type strain sequencing project: providing services to taxonomists for standard genome sequencing and annotation.</title>
        <authorList>
            <consortium name="The Broad Institute Genomics Platform"/>
            <consortium name="The Broad Institute Genome Sequencing Center for Infectious Disease"/>
            <person name="Wu L."/>
            <person name="Ma J."/>
        </authorList>
    </citation>
    <scope>NUCLEOTIDE SEQUENCE [LARGE SCALE GENOMIC DNA]</scope>
    <source>
        <strain evidence="2">JCM 17917</strain>
    </source>
</reference>
<evidence type="ECO:0000313" key="1">
    <source>
        <dbReference type="EMBL" id="GAA4310914.1"/>
    </source>
</evidence>
<dbReference type="InterPro" id="IPR023375">
    <property type="entry name" value="ADC_dom_sf"/>
</dbReference>
<comment type="caution">
    <text evidence="1">The sequence shown here is derived from an EMBL/GenBank/DDBJ whole genome shotgun (WGS) entry which is preliminary data.</text>
</comment>
<evidence type="ECO:0008006" key="3">
    <source>
        <dbReference type="Google" id="ProtNLM"/>
    </source>
</evidence>
<accession>A0ABP8FTW9</accession>
<name>A0ABP8FTW9_9BACT</name>
<dbReference type="RefSeq" id="WP_345167646.1">
    <property type="nucleotide sequence ID" value="NZ_BAABGX010000002.1"/>
</dbReference>
<proteinExistence type="predicted"/>